<dbReference type="InterPro" id="IPR003953">
    <property type="entry name" value="FAD-dep_OxRdtase_2_FAD-bd"/>
</dbReference>
<feature type="binding site" evidence="8">
    <location>
        <position position="285"/>
    </location>
    <ligand>
        <name>FAD</name>
        <dbReference type="ChEBI" id="CHEBI:57692"/>
    </ligand>
</feature>
<keyword evidence="4 8" id="KW-0560">Oxidoreductase</keyword>
<dbReference type="InterPro" id="IPR054715">
    <property type="entry name" value="GGR_cat"/>
</dbReference>
<feature type="binding site" evidence="8">
    <location>
        <position position="286"/>
    </location>
    <ligand>
        <name>FAD</name>
        <dbReference type="ChEBI" id="CHEBI:57692"/>
    </ligand>
</feature>
<dbReference type="eggNOG" id="arCOG00570">
    <property type="taxonomic scope" value="Archaea"/>
</dbReference>
<comment type="catalytic activity">
    <reaction evidence="8">
        <text>archaetidylserine + 8 AH2 = 2,3-bis-O-phytanyl-sn-glycero-3-phospho-L-serine + 8 A</text>
        <dbReference type="Rhea" id="RHEA:84215"/>
        <dbReference type="ChEBI" id="CHEBI:13193"/>
        <dbReference type="ChEBI" id="CHEBI:17499"/>
        <dbReference type="ChEBI" id="CHEBI:71517"/>
        <dbReference type="ChEBI" id="CHEBI:74853"/>
    </reaction>
</comment>
<feature type="domain" description="FAD-dependent oxidoreductase 2 FAD-binding" evidence="9">
    <location>
        <begin position="108"/>
        <end position="159"/>
    </location>
</feature>
<dbReference type="HOGENOM" id="CLU_024648_0_0_2"/>
<evidence type="ECO:0000256" key="5">
    <source>
        <dbReference type="ARBA" id="ARBA00023098"/>
    </source>
</evidence>
<gene>
    <name evidence="11" type="ordered locus">MSWAN_1925</name>
</gene>
<feature type="binding site" evidence="8">
    <location>
        <position position="35"/>
    </location>
    <ligand>
        <name>FAD</name>
        <dbReference type="ChEBI" id="CHEBI:57692"/>
    </ligand>
</feature>
<evidence type="ECO:0000256" key="3">
    <source>
        <dbReference type="ARBA" id="ARBA00022827"/>
    </source>
</evidence>
<keyword evidence="5 8" id="KW-0443">Lipid metabolism</keyword>
<feature type="binding site" evidence="8">
    <location>
        <position position="98"/>
    </location>
    <ligand>
        <name>FAD</name>
        <dbReference type="ChEBI" id="CHEBI:57692"/>
    </ligand>
</feature>
<dbReference type="HAMAP" id="MF_01287">
    <property type="entry name" value="DGGGPL_reductase"/>
    <property type="match status" value="1"/>
</dbReference>
<comment type="cofactor">
    <cofactor evidence="8">
        <name>FAD</name>
        <dbReference type="ChEBI" id="CHEBI:57692"/>
    </cofactor>
    <text evidence="8">Binds 1 FAD per subunit.</text>
</comment>
<evidence type="ECO:0000259" key="9">
    <source>
        <dbReference type="Pfam" id="PF00890"/>
    </source>
</evidence>
<evidence type="ECO:0000256" key="7">
    <source>
        <dbReference type="ARBA" id="ARBA00023264"/>
    </source>
</evidence>
<feature type="binding site" evidence="8">
    <location>
        <position position="122"/>
    </location>
    <ligand>
        <name>FAD</name>
        <dbReference type="ChEBI" id="CHEBI:57692"/>
    </ligand>
</feature>
<evidence type="ECO:0000259" key="10">
    <source>
        <dbReference type="Pfam" id="PF22578"/>
    </source>
</evidence>
<dbReference type="Pfam" id="PF00890">
    <property type="entry name" value="FAD_binding_2"/>
    <property type="match status" value="1"/>
</dbReference>
<comment type="function">
    <text evidence="8">Is involved in the reduction of 2,3-digeranylgeranylglycerophospholipids (unsaturated archaeols) into 2,3-diphytanylglycerophospholipids (saturated archaeols) in the biosynthesis of archaeal membrane lipids. Catalyzes the formation of archaetidic acid (2,3-di-O-phytanyl-sn-glyceryl phosphate) from 2,3-di-O-geranylgeranylglyceryl phosphate (DGGGP) via the hydrogenation of each double bond of the isoprenoid chains. Is also probably able to reduce double bonds of geranyl groups in CDP-2,3-bis-O-(geranylgeranyl)-sn-glycerol and archaetidylserine, thus acting at various stages in the biosynthesis of archaeal membrane lipids.</text>
</comment>
<dbReference type="GO" id="GO:0016020">
    <property type="term" value="C:membrane"/>
    <property type="evidence" value="ECO:0007669"/>
    <property type="project" value="GOC"/>
</dbReference>
<dbReference type="InterPro" id="IPR011777">
    <property type="entry name" value="Geranylgeranyl_Rdtase_fam"/>
</dbReference>
<name>F6D6B3_METPW</name>
<reference evidence="11 12" key="1">
    <citation type="journal article" date="2014" name="Int. J. Syst. Evol. Microbiol.">
        <title>Methanobacterium paludis sp. nov. and a novel strain of Methanobacterium lacus isolated from northern peatlands.</title>
        <authorList>
            <person name="Cadillo-Quiroz H."/>
            <person name="Brauer S.L."/>
            <person name="Goodson N."/>
            <person name="Yavitt J.B."/>
            <person name="Zinder S.H."/>
        </authorList>
    </citation>
    <scope>NUCLEOTIDE SEQUENCE [LARGE SCALE GENOMIC DNA]</scope>
    <source>
        <strain evidence="12">DSM 25820 / JCM 18151 / SWAN1</strain>
    </source>
</reference>
<keyword evidence="3 8" id="KW-0274">FAD</keyword>
<comment type="miscellaneous">
    <text evidence="8">Reduction reaction proceeds via syn addition of hydrogen for double bonds.</text>
</comment>
<feature type="binding site" evidence="8">
    <location>
        <position position="47"/>
    </location>
    <ligand>
        <name>FAD</name>
        <dbReference type="ChEBI" id="CHEBI:57692"/>
    </ligand>
</feature>
<dbReference type="GO" id="GO:0045550">
    <property type="term" value="F:geranylgeranyl reductase activity"/>
    <property type="evidence" value="ECO:0007669"/>
    <property type="project" value="InterPro"/>
</dbReference>
<dbReference type="PANTHER" id="PTHR42685:SF18">
    <property type="entry name" value="DIGERANYLGERANYLGLYCEROPHOSPHOLIPID REDUCTASE"/>
    <property type="match status" value="1"/>
</dbReference>
<dbReference type="STRING" id="868131.MSWAN_1925"/>
<evidence type="ECO:0000256" key="8">
    <source>
        <dbReference type="HAMAP-Rule" id="MF_01287"/>
    </source>
</evidence>
<keyword evidence="6 8" id="KW-0594">Phospholipid biosynthesis</keyword>
<dbReference type="InterPro" id="IPR023590">
    <property type="entry name" value="DGGGPL_reductase"/>
</dbReference>
<evidence type="ECO:0000256" key="2">
    <source>
        <dbReference type="ARBA" id="ARBA00022630"/>
    </source>
</evidence>
<keyword evidence="2 8" id="KW-0285">Flavoprotein</keyword>
<dbReference type="Proteomes" id="UP000009231">
    <property type="component" value="Chromosome"/>
</dbReference>
<dbReference type="RefSeq" id="WP_013826433.1">
    <property type="nucleotide sequence ID" value="NC_015574.1"/>
</dbReference>
<keyword evidence="7 8" id="KW-1208">Phospholipid metabolism</keyword>
<evidence type="ECO:0000313" key="11">
    <source>
        <dbReference type="EMBL" id="AEG18934.1"/>
    </source>
</evidence>
<dbReference type="EC" id="1.3.-.-" evidence="8"/>
<dbReference type="NCBIfam" id="TIGR02032">
    <property type="entry name" value="GG-red-SF"/>
    <property type="match status" value="1"/>
</dbReference>
<dbReference type="PANTHER" id="PTHR42685">
    <property type="entry name" value="GERANYLGERANYL DIPHOSPHATE REDUCTASE"/>
    <property type="match status" value="1"/>
</dbReference>
<dbReference type="Gene3D" id="3.30.9.10">
    <property type="entry name" value="D-Amino Acid Oxidase, subunit A, domain 2"/>
    <property type="match status" value="1"/>
</dbReference>
<dbReference type="InterPro" id="IPR036188">
    <property type="entry name" value="FAD/NAD-bd_sf"/>
</dbReference>
<organism evidence="11 12">
    <name type="scientific">Methanobacterium paludis (strain DSM 25820 / JCM 18151 / SWAN1)</name>
    <dbReference type="NCBI Taxonomy" id="868131"/>
    <lineage>
        <taxon>Archaea</taxon>
        <taxon>Methanobacteriati</taxon>
        <taxon>Methanobacteriota</taxon>
        <taxon>Methanomada group</taxon>
        <taxon>Methanobacteria</taxon>
        <taxon>Methanobacteriales</taxon>
        <taxon>Methanobacteriaceae</taxon>
        <taxon>Methanobacterium</taxon>
    </lineage>
</organism>
<dbReference type="SUPFAM" id="SSF51905">
    <property type="entry name" value="FAD/NAD(P)-binding domain"/>
    <property type="match status" value="1"/>
</dbReference>
<evidence type="ECO:0000256" key="1">
    <source>
        <dbReference type="ARBA" id="ARBA00022516"/>
    </source>
</evidence>
<feature type="binding site" evidence="8">
    <location>
        <position position="49"/>
    </location>
    <ligand>
        <name>FAD</name>
        <dbReference type="ChEBI" id="CHEBI:57692"/>
    </ligand>
</feature>
<feature type="binding site" evidence="8">
    <location>
        <position position="273"/>
    </location>
    <ligand>
        <name>FAD</name>
        <dbReference type="ChEBI" id="CHEBI:57692"/>
    </ligand>
</feature>
<dbReference type="GO" id="GO:0016628">
    <property type="term" value="F:oxidoreductase activity, acting on the CH-CH group of donors, NAD or NADP as acceptor"/>
    <property type="evidence" value="ECO:0007669"/>
    <property type="project" value="InterPro"/>
</dbReference>
<dbReference type="AlphaFoldDB" id="F6D6B3"/>
<evidence type="ECO:0000313" key="12">
    <source>
        <dbReference type="Proteomes" id="UP000009231"/>
    </source>
</evidence>
<feature type="binding site" evidence="8">
    <location>
        <position position="16"/>
    </location>
    <ligand>
        <name>FAD</name>
        <dbReference type="ChEBI" id="CHEBI:57692"/>
    </ligand>
</feature>
<comment type="catalytic activity">
    <reaction evidence="8">
        <text>a 2,3-bis-O-phytanyl-sn-glycerol 1-phospholipid + 8 A = a 2,3-bis-O-(geranylgeranyl)-sn-glycerol 1-phospholipid + 8 AH2</text>
        <dbReference type="Rhea" id="RHEA:64376"/>
        <dbReference type="ChEBI" id="CHEBI:13193"/>
        <dbReference type="ChEBI" id="CHEBI:17499"/>
        <dbReference type="ChEBI" id="CHEBI:138139"/>
        <dbReference type="ChEBI" id="CHEBI:138140"/>
    </reaction>
</comment>
<dbReference type="GO" id="GO:0050660">
    <property type="term" value="F:flavin adenine dinucleotide binding"/>
    <property type="evidence" value="ECO:0007669"/>
    <property type="project" value="UniProtKB-UniRule"/>
</dbReference>
<evidence type="ECO:0000256" key="6">
    <source>
        <dbReference type="ARBA" id="ARBA00023209"/>
    </source>
</evidence>
<dbReference type="GO" id="GO:0046474">
    <property type="term" value="P:glycerophospholipid biosynthetic process"/>
    <property type="evidence" value="ECO:0007669"/>
    <property type="project" value="UniProtKB-UniRule"/>
</dbReference>
<dbReference type="Gene3D" id="3.50.50.60">
    <property type="entry name" value="FAD/NAD(P)-binding domain"/>
    <property type="match status" value="1"/>
</dbReference>
<feature type="domain" description="Digeranylgeranylglycerophospholipid reductase catalytic" evidence="10">
    <location>
        <begin position="175"/>
        <end position="242"/>
    </location>
</feature>
<dbReference type="GO" id="GO:0046467">
    <property type="term" value="P:membrane lipid biosynthetic process"/>
    <property type="evidence" value="ECO:0007669"/>
    <property type="project" value="InterPro"/>
</dbReference>
<comment type="pathway">
    <text evidence="8">Membrane lipid metabolism; glycerophospholipid metabolism.</text>
</comment>
<dbReference type="OrthoDB" id="6062at2157"/>
<dbReference type="Pfam" id="PF22578">
    <property type="entry name" value="GGR_cat"/>
    <property type="match status" value="1"/>
</dbReference>
<comment type="catalytic activity">
    <reaction evidence="8">
        <text>CDP-2,3-bis-O-(geranylgeranyl)-sn-glycerol + 8 AH2 = CDP-2,3-bis-O-(phytanyl)-sn-glycerol + 8 A</text>
        <dbReference type="Rhea" id="RHEA:84207"/>
        <dbReference type="ChEBI" id="CHEBI:13193"/>
        <dbReference type="ChEBI" id="CHEBI:17499"/>
        <dbReference type="ChEBI" id="CHEBI:58838"/>
        <dbReference type="ChEBI" id="CHEBI:74004"/>
    </reaction>
</comment>
<keyword evidence="1 8" id="KW-0444">Lipid biosynthesis</keyword>
<dbReference type="EMBL" id="CP002772">
    <property type="protein sequence ID" value="AEG18934.1"/>
    <property type="molecule type" value="Genomic_DNA"/>
</dbReference>
<comment type="caution">
    <text evidence="8">Lacks conserved residue(s) required for the propagation of feature annotation.</text>
</comment>
<dbReference type="GeneID" id="10669441"/>
<dbReference type="InterPro" id="IPR050407">
    <property type="entry name" value="Geranylgeranyl_reductase"/>
</dbReference>
<dbReference type="PRINTS" id="PR00420">
    <property type="entry name" value="RNGMNOXGNASE"/>
</dbReference>
<sequence length="385" mass="41446">MDKMNYDIVVVGGRIAGSISSLFASKNGANVLMIEKRQEIGTPVQCAEGTTLGTFETLEMKPSQKYICSNIEGANVHAPDGRVVRVKNETTKGYILERKIFDKELAIKSAKAGTDIMVKTIVKDLIIDNGKVCGVVANHLGETIEIKADVVIAADGVESTIARKAGLKTTKNTKDICSCAQYELVGLDVDPEFLEFYFGEKTAPGGYGWIFPKGEGIANVGLGVRGSAETAYHYLKKFTSKFDATPVELNVGGVPLSGPVKKTFTDGLIVVGDAAGQVDPVTGGGIHSTASCSRIAGEVTAEAVKKGDTNSKFLKRYDDLCRSKLGKSLELSLKYRKIADKLTDNDMNSLAEFLEYSDFNSISKISALKFLGKHPNLLKLLKDIL</sequence>
<comment type="similarity">
    <text evidence="8">Belongs to the geranylgeranyl reductase family. DGGGPL reductase subfamily.</text>
</comment>
<evidence type="ECO:0000256" key="4">
    <source>
        <dbReference type="ARBA" id="ARBA00023002"/>
    </source>
</evidence>
<proteinExistence type="inferred from homology"/>
<feature type="binding site" evidence="8">
    <location>
        <position position="46"/>
    </location>
    <ligand>
        <name>FAD</name>
        <dbReference type="ChEBI" id="CHEBI:57692"/>
    </ligand>
</feature>
<comment type="catalytic activity">
    <reaction evidence="8">
        <text>2,3-bis-O-(phytanyl)-sn-glycerol 1-phosphate + 8 A = 2,3-bis-O-(geranylgeranyl)-sn-glycerol 1-phosphate + 8 AH2</text>
        <dbReference type="Rhea" id="RHEA:64368"/>
        <dbReference type="ChEBI" id="CHEBI:13193"/>
        <dbReference type="ChEBI" id="CHEBI:17499"/>
        <dbReference type="ChEBI" id="CHEBI:58837"/>
        <dbReference type="ChEBI" id="CHEBI:73125"/>
    </reaction>
</comment>
<protein>
    <recommendedName>
        <fullName evidence="8">Digeranylgeranylglycerophospholipid reductase</fullName>
        <shortName evidence="8">DGGGPL reductase</shortName>
        <ecNumber evidence="8">1.3.-.-</ecNumber>
    </recommendedName>
    <alternativeName>
        <fullName evidence="8">2,3-bis-O-geranylgeranylglyceryl phosphate reductase</fullName>
    </alternativeName>
    <alternativeName>
        <fullName evidence="8">Geranylgeranyl reductase</fullName>
        <shortName evidence="8">GGR</shortName>
    </alternativeName>
</protein>
<dbReference type="KEGG" id="mew:MSWAN_1925"/>
<keyword evidence="12" id="KW-1185">Reference proteome</keyword>
<accession>F6D6B3</accession>
<dbReference type="UniPathway" id="UPA00940"/>